<reference evidence="2" key="1">
    <citation type="submission" date="2021-04" db="EMBL/GenBank/DDBJ databases">
        <title>Luteolibacter sp. 32A isolated from the skin of an Anderson's salamander (Ambystoma andersonii).</title>
        <authorList>
            <person name="Spergser J."/>
            <person name="Busse H.-J."/>
        </authorList>
    </citation>
    <scope>NUCLEOTIDE SEQUENCE</scope>
    <source>
        <strain evidence="2">32A</strain>
    </source>
</reference>
<dbReference type="EMBL" id="CP073100">
    <property type="protein sequence ID" value="QUE52165.1"/>
    <property type="molecule type" value="Genomic_DNA"/>
</dbReference>
<dbReference type="Proteomes" id="UP000676169">
    <property type="component" value="Chromosome"/>
</dbReference>
<evidence type="ECO:0000313" key="2">
    <source>
        <dbReference type="EMBL" id="QUE52165.1"/>
    </source>
</evidence>
<feature type="chain" id="PRO_5036804161" evidence="1">
    <location>
        <begin position="23"/>
        <end position="203"/>
    </location>
</feature>
<dbReference type="AlphaFoldDB" id="A0A975PFY4"/>
<evidence type="ECO:0000256" key="1">
    <source>
        <dbReference type="SAM" id="SignalP"/>
    </source>
</evidence>
<dbReference type="KEGG" id="lamb:KBB96_04555"/>
<keyword evidence="1" id="KW-0732">Signal</keyword>
<dbReference type="RefSeq" id="WP_211632809.1">
    <property type="nucleotide sequence ID" value="NZ_CP073100.1"/>
</dbReference>
<accession>A0A975PFY4</accession>
<sequence>MFQRAFMLIAALWFMTFGTTHAQALLTPPYGLKWGDSPEKLISWASRHSLDVTISLPGDQPALRVVKIQARKGFLPGSMDSAVEGRFLSGRMFEITVHYSDPTASADSMEARFQQLKQKLTRDSGPLVADQQQRATADQFTTRTQSFHREPVKGLFLMLAYTEVEDQLRKSKDARYSVIYRNDNLRQEIEKLLLSPAVPPDGR</sequence>
<evidence type="ECO:0000313" key="3">
    <source>
        <dbReference type="Proteomes" id="UP000676169"/>
    </source>
</evidence>
<feature type="signal peptide" evidence="1">
    <location>
        <begin position="1"/>
        <end position="22"/>
    </location>
</feature>
<organism evidence="2 3">
    <name type="scientific">Luteolibacter ambystomatis</name>
    <dbReference type="NCBI Taxonomy" id="2824561"/>
    <lineage>
        <taxon>Bacteria</taxon>
        <taxon>Pseudomonadati</taxon>
        <taxon>Verrucomicrobiota</taxon>
        <taxon>Verrucomicrobiia</taxon>
        <taxon>Verrucomicrobiales</taxon>
        <taxon>Verrucomicrobiaceae</taxon>
        <taxon>Luteolibacter</taxon>
    </lineage>
</organism>
<protein>
    <submittedName>
        <fullName evidence="2">Uncharacterized protein</fullName>
    </submittedName>
</protein>
<proteinExistence type="predicted"/>
<name>A0A975PFY4_9BACT</name>
<keyword evidence="3" id="KW-1185">Reference proteome</keyword>
<gene>
    <name evidence="2" type="ORF">KBB96_04555</name>
</gene>